<proteinExistence type="predicted"/>
<reference evidence="2" key="1">
    <citation type="submission" date="2025-08" db="UniProtKB">
        <authorList>
            <consortium name="Ensembl"/>
        </authorList>
    </citation>
    <scope>IDENTIFICATION</scope>
</reference>
<dbReference type="Pfam" id="PF15895">
    <property type="entry name" value="CAAX_1"/>
    <property type="match status" value="1"/>
</dbReference>
<organism evidence="2 3">
    <name type="scientific">Cebus imitator</name>
    <name type="common">Panamanian white-faced capuchin</name>
    <name type="synonym">Cebus capucinus imitator</name>
    <dbReference type="NCBI Taxonomy" id="2715852"/>
    <lineage>
        <taxon>Eukaryota</taxon>
        <taxon>Metazoa</taxon>
        <taxon>Chordata</taxon>
        <taxon>Craniata</taxon>
        <taxon>Vertebrata</taxon>
        <taxon>Euteleostomi</taxon>
        <taxon>Mammalia</taxon>
        <taxon>Eutheria</taxon>
        <taxon>Euarchontoglires</taxon>
        <taxon>Primates</taxon>
        <taxon>Haplorrhini</taxon>
        <taxon>Platyrrhini</taxon>
        <taxon>Cebidae</taxon>
        <taxon>Cebinae</taxon>
        <taxon>Cebus</taxon>
    </lineage>
</organism>
<dbReference type="InterPro" id="IPR031771">
    <property type="entry name" value="CAAX_1"/>
</dbReference>
<keyword evidence="3" id="KW-1185">Reference proteome</keyword>
<sequence length="97" mass="10649">MHIWTLSCSPAASWAPVTHWIDHPQPPLPTPLLPTRLPDDYIILPTDLRCHCHHHPPHPTGHSPWTVIQTAGCTPRDLSPSARPISSPPPETSCVPA</sequence>
<dbReference type="Ensembl" id="ENSCCAT00000028115.1">
    <property type="protein sequence ID" value="ENSCCAP00000010718.1"/>
    <property type="gene ID" value="ENSCCAG00000023115.1"/>
</dbReference>
<dbReference type="GeneTree" id="ENSGT00940000166004"/>
<dbReference type="AlphaFoldDB" id="A0A2K5Q4A3"/>
<accession>A0A2K5Q4A3</accession>
<evidence type="ECO:0000313" key="3">
    <source>
        <dbReference type="Proteomes" id="UP000233040"/>
    </source>
</evidence>
<feature type="region of interest" description="Disordered" evidence="1">
    <location>
        <begin position="75"/>
        <end position="97"/>
    </location>
</feature>
<evidence type="ECO:0000256" key="1">
    <source>
        <dbReference type="SAM" id="MobiDB-lite"/>
    </source>
</evidence>
<evidence type="ECO:0000313" key="2">
    <source>
        <dbReference type="Ensembl" id="ENSCCAP00000010718.1"/>
    </source>
</evidence>
<dbReference type="OMA" id="PVTHWID"/>
<name>A0A2K5Q4A3_CEBIM</name>
<reference evidence="2" key="2">
    <citation type="submission" date="2025-09" db="UniProtKB">
        <authorList>
            <consortium name="Ensembl"/>
        </authorList>
    </citation>
    <scope>IDENTIFICATION</scope>
</reference>
<protein>
    <submittedName>
        <fullName evidence="2">Uncharacterized protein</fullName>
    </submittedName>
</protein>
<dbReference type="Proteomes" id="UP000233040">
    <property type="component" value="Unassembled WGS sequence"/>
</dbReference>